<organism evidence="2 3">
    <name type="scientific">Seminavis robusta</name>
    <dbReference type="NCBI Taxonomy" id="568900"/>
    <lineage>
        <taxon>Eukaryota</taxon>
        <taxon>Sar</taxon>
        <taxon>Stramenopiles</taxon>
        <taxon>Ochrophyta</taxon>
        <taxon>Bacillariophyta</taxon>
        <taxon>Bacillariophyceae</taxon>
        <taxon>Bacillariophycidae</taxon>
        <taxon>Naviculales</taxon>
        <taxon>Naviculaceae</taxon>
        <taxon>Seminavis</taxon>
    </lineage>
</organism>
<comment type="caution">
    <text evidence="2">The sequence shown here is derived from an EMBL/GenBank/DDBJ whole genome shotgun (WGS) entry which is preliminary data.</text>
</comment>
<feature type="region of interest" description="Disordered" evidence="1">
    <location>
        <begin position="1"/>
        <end position="23"/>
    </location>
</feature>
<feature type="compositionally biased region" description="Low complexity" evidence="1">
    <location>
        <begin position="807"/>
        <end position="818"/>
    </location>
</feature>
<name>A0A9N8H7R5_9STRA</name>
<feature type="region of interest" description="Disordered" evidence="1">
    <location>
        <begin position="741"/>
        <end position="1099"/>
    </location>
</feature>
<dbReference type="Proteomes" id="UP001153069">
    <property type="component" value="Unassembled WGS sequence"/>
</dbReference>
<proteinExistence type="predicted"/>
<feature type="region of interest" description="Disordered" evidence="1">
    <location>
        <begin position="165"/>
        <end position="188"/>
    </location>
</feature>
<feature type="region of interest" description="Disordered" evidence="1">
    <location>
        <begin position="352"/>
        <end position="381"/>
    </location>
</feature>
<evidence type="ECO:0000313" key="3">
    <source>
        <dbReference type="Proteomes" id="UP001153069"/>
    </source>
</evidence>
<feature type="compositionally biased region" description="Low complexity" evidence="1">
    <location>
        <begin position="826"/>
        <end position="913"/>
    </location>
</feature>
<feature type="compositionally biased region" description="Low complexity" evidence="1">
    <location>
        <begin position="1058"/>
        <end position="1075"/>
    </location>
</feature>
<accession>A0A9N8H7R5</accession>
<evidence type="ECO:0000256" key="1">
    <source>
        <dbReference type="SAM" id="MobiDB-lite"/>
    </source>
</evidence>
<feature type="compositionally biased region" description="Polar residues" evidence="1">
    <location>
        <begin position="1312"/>
        <end position="1324"/>
    </location>
</feature>
<dbReference type="PANTHER" id="PTHR35383">
    <property type="entry name" value="MUCIN 12EA-RELATED"/>
    <property type="match status" value="1"/>
</dbReference>
<feature type="compositionally biased region" description="Low complexity" evidence="1">
    <location>
        <begin position="1214"/>
        <end position="1232"/>
    </location>
</feature>
<evidence type="ECO:0000313" key="2">
    <source>
        <dbReference type="EMBL" id="CAB9502842.1"/>
    </source>
</evidence>
<gene>
    <name evidence="2" type="ORF">SEMRO_148_G068110.1</name>
</gene>
<feature type="compositionally biased region" description="Polar residues" evidence="1">
    <location>
        <begin position="741"/>
        <end position="768"/>
    </location>
</feature>
<feature type="compositionally biased region" description="Pro residues" evidence="1">
    <location>
        <begin position="776"/>
        <end position="795"/>
    </location>
</feature>
<feature type="compositionally biased region" description="Low complexity" evidence="1">
    <location>
        <begin position="1254"/>
        <end position="1292"/>
    </location>
</feature>
<feature type="compositionally biased region" description="Polar residues" evidence="1">
    <location>
        <begin position="1076"/>
        <end position="1088"/>
    </location>
</feature>
<feature type="compositionally biased region" description="Polar residues" evidence="1">
    <location>
        <begin position="1039"/>
        <end position="1057"/>
    </location>
</feature>
<dbReference type="EMBL" id="CAICTM010000147">
    <property type="protein sequence ID" value="CAB9502842.1"/>
    <property type="molecule type" value="Genomic_DNA"/>
</dbReference>
<dbReference type="PANTHER" id="PTHR35383:SF1">
    <property type="entry name" value="MUCIN 12EA-RELATED"/>
    <property type="match status" value="1"/>
</dbReference>
<feature type="compositionally biased region" description="Basic and acidic residues" evidence="1">
    <location>
        <begin position="261"/>
        <end position="273"/>
    </location>
</feature>
<sequence length="1339" mass="139451">MDSEDDELMNETQFRFQPRRSSRSLLRFSSSLGSIGDEENPRRSVNFSPFYQVVGNEPEDRDLGLTRLDQSLDATGSASIIAEQVVEEGDEEQDGSQREMDVGSTQSPIYDRGQSVCSYSSYLYHPEEEEGKEDEVDVDQFEEALTEYDDLPYATRSITTYNTYKSSTTSGSSRYNNNNNHNNNHPMEMSETSFSVMELLLGRTAAAAAAGPPPANATTSDDEEEEDDDVSTVPEDEYMSSQEEEQEEGRLTPPPPPPPPDTDKKGDNNKNELNEGELEDVSLGDDIYNQQQEEEMSTSEVSEGASTVDLAEKKEQQIKRSFLYGILMACGVIALLKLITKIVQCCNKGRDSGGPDGTTEGADQSAHFTQQQQSMSNLAQQQSMSNLAVNNTAFAAQGAHGATATAATQQAAVAAAQGAAAATATGTATAVGVATATTSGFVAAVAGASFGVQVGAAVGTATAVVVATAAAASIATGSTGDATATTNLTSAFSFNGTNLTDFLIPSTATSDPFNMTNSSTANVTFDVPELQPFLDETNAVVDPPDHVVFVNDTCLVNGQPGQVREGRVNMVLANLPEEVILQDAGILSSLWKSAYNGLSNGCNGTYHRIVQNVSLTDYNYVYRAAAPGGSQEAVVYTWTEWVGSLTCHDCPPEEPFFTVRPEDMTAGADANGVAISTETAKRVRRGLNQVMDEFVFFELFCELFVLEVNALFPSLEQPVTLVYGSAVDDQSRAALEYDPQVQAQNAPTTASPTTLQPTPGATVLTTPGFQLLVTPKPTPTPYPTRAPTSPEPSMPRPTTLSPTARFPTTPAPNTQAPTPTSPFTQAPSTTMPSTLPPTTASPSTGLPTTTSPTSAPTTASPSTGTPTVTAGQPSAAPTTARPTTAVPTTSSPTTIAPTSLAPTTLAPATASPTRGYGTASSMQLPPAAAPAADKPTTANPTTGNPTSVSPSTQGPTTGTPTVTSGKPSAAPTTAGPTTISPTTNRPTTSSPSTRSPSTLSPTTDTPTTLSPSTQMPSTANPTVLPTTLSPTVTAGAPSATPTTRNPTRMPSRAPTTQPSGSPSSHPSSLPSANPSKYPSQHPSSNPSRQPTPAPTGSPTTLASFCGMTTVTATYFMGFDSDVSMLSDSVLVTAFKTAYDFVSQVTCSAVMIDASVTNRHLQAGTTQIEFLVTTNETSTSPFLSTTADNADFVLAYAGLTGTLAVYLRDTLTTVSPTTASPTTASPSTGIPTTESPTTGAPSAAPITANPTTLGPTVTAGSPSASPTTANPTTSTPSQAPTRAPTTAAPTKAPTKPPTFAPTKVPTGIPQWLRPSSQLQHQPQCTHHSKSHNTRSYSDLG</sequence>
<feature type="compositionally biased region" description="Acidic residues" evidence="1">
    <location>
        <begin position="274"/>
        <end position="283"/>
    </location>
</feature>
<feature type="region of interest" description="Disordered" evidence="1">
    <location>
        <begin position="86"/>
        <end position="110"/>
    </location>
</feature>
<reference evidence="2" key="1">
    <citation type="submission" date="2020-06" db="EMBL/GenBank/DDBJ databases">
        <authorList>
            <consortium name="Plant Systems Biology data submission"/>
        </authorList>
    </citation>
    <scope>NUCLEOTIDE SEQUENCE</scope>
    <source>
        <strain evidence="2">D6</strain>
    </source>
</reference>
<keyword evidence="3" id="KW-1185">Reference proteome</keyword>
<feature type="region of interest" description="Disordered" evidence="1">
    <location>
        <begin position="1214"/>
        <end position="1339"/>
    </location>
</feature>
<feature type="compositionally biased region" description="Acidic residues" evidence="1">
    <location>
        <begin position="220"/>
        <end position="247"/>
    </location>
</feature>
<feature type="compositionally biased region" description="Low complexity" evidence="1">
    <location>
        <begin position="370"/>
        <end position="381"/>
    </location>
</feature>
<feature type="compositionally biased region" description="Low complexity" evidence="1">
    <location>
        <begin position="1021"/>
        <end position="1033"/>
    </location>
</feature>
<feature type="compositionally biased region" description="Low complexity" evidence="1">
    <location>
        <begin position="925"/>
        <end position="1013"/>
    </location>
</feature>
<protein>
    <submittedName>
        <fullName evidence="2">Calcium-binding EGF domain</fullName>
    </submittedName>
</protein>
<feature type="region of interest" description="Disordered" evidence="1">
    <location>
        <begin position="206"/>
        <end position="283"/>
    </location>
</feature>
<feature type="compositionally biased region" description="Low complexity" evidence="1">
    <location>
        <begin position="165"/>
        <end position="184"/>
    </location>
</feature>